<reference evidence="1" key="1">
    <citation type="submission" date="2023-01" db="EMBL/GenBank/DDBJ databases">
        <title>The diversity of Class Acidimicrobiia in South China Sea sediment environments and the proposal of Iamia marina sp. nov., a novel species of the genus Iamia.</title>
        <authorList>
            <person name="He Y."/>
            <person name="Tian X."/>
        </authorList>
    </citation>
    <scope>NUCLEOTIDE SEQUENCE</scope>
    <source>
        <strain evidence="1">DSM 19957</strain>
    </source>
</reference>
<organism evidence="1 2">
    <name type="scientific">Iamia majanohamensis</name>
    <dbReference type="NCBI Taxonomy" id="467976"/>
    <lineage>
        <taxon>Bacteria</taxon>
        <taxon>Bacillati</taxon>
        <taxon>Actinomycetota</taxon>
        <taxon>Acidimicrobiia</taxon>
        <taxon>Acidimicrobiales</taxon>
        <taxon>Iamiaceae</taxon>
        <taxon>Iamia</taxon>
    </lineage>
</organism>
<proteinExistence type="predicted"/>
<dbReference type="AlphaFoldDB" id="A0AAE9Y6S5"/>
<protein>
    <recommendedName>
        <fullName evidence="3">EthD domain-containing protein</fullName>
    </recommendedName>
</protein>
<dbReference type="KEGG" id="ima:PO878_03275"/>
<name>A0AAE9Y6S5_9ACTN</name>
<dbReference type="Proteomes" id="UP001216390">
    <property type="component" value="Chromosome"/>
</dbReference>
<evidence type="ECO:0000313" key="2">
    <source>
        <dbReference type="Proteomes" id="UP001216390"/>
    </source>
</evidence>
<dbReference type="RefSeq" id="WP_272737265.1">
    <property type="nucleotide sequence ID" value="NZ_CP116942.1"/>
</dbReference>
<keyword evidence="2" id="KW-1185">Reference proteome</keyword>
<accession>A0AAE9Y6S5</accession>
<gene>
    <name evidence="1" type="ORF">PO878_03275</name>
</gene>
<sequence length="248" mass="27367">MEKVIWGLWGRRTVDRSTLRDLLVARLAPALLDEPSVLGLALAVDDPEADVEAPVPYPDDEDPLLALVSVWLPAYDHRGAVEDRIAAAAAELDLTVHGYLVSESLYSDYGDTPWAGPRDWPDGERSPGVLTVGLLQRPPGHDRTAWVRHWHDVQSPESGELQPRTRYVRNLVALALDDGPPLEGIVLEGWPSNEHVRDPDLFYRGEGDPARVAAHVERMLANVTAFLDLGTFRAATMGEYLFRSPSGP</sequence>
<evidence type="ECO:0000313" key="1">
    <source>
        <dbReference type="EMBL" id="WCO67744.1"/>
    </source>
</evidence>
<dbReference type="EMBL" id="CP116942">
    <property type="protein sequence ID" value="WCO67744.1"/>
    <property type="molecule type" value="Genomic_DNA"/>
</dbReference>
<evidence type="ECO:0008006" key="3">
    <source>
        <dbReference type="Google" id="ProtNLM"/>
    </source>
</evidence>